<sequence>MRSLRSLTVAVLAVISLGGAAAGLALVTDPSGGSVGLTVDELPGWPLLGDYRVPGLLLFVLFGLLPVVAALHLRRRSARGWTAATAVGVLLVLWSIGQVVVIGLRFPLVQTGFLILGMVLTGLGLDGGATVGTRDEFRPAGRSYGHADDHSRPRPPDRRGEPRGGRRPGRPADRSHAL</sequence>
<dbReference type="Proteomes" id="UP001597402">
    <property type="component" value="Unassembled WGS sequence"/>
</dbReference>
<name>A0ABW4XGX7_9ACTN</name>
<dbReference type="EMBL" id="JBHUHP010000030">
    <property type="protein sequence ID" value="MFD2093985.1"/>
    <property type="molecule type" value="Genomic_DNA"/>
</dbReference>
<keyword evidence="2" id="KW-0472">Membrane</keyword>
<keyword evidence="4" id="KW-1185">Reference proteome</keyword>
<gene>
    <name evidence="3" type="ORF">ACFSHS_20660</name>
</gene>
<feature type="region of interest" description="Disordered" evidence="1">
    <location>
        <begin position="136"/>
        <end position="178"/>
    </location>
</feature>
<organism evidence="3 4">
    <name type="scientific">Blastococcus deserti</name>
    <dbReference type="NCBI Taxonomy" id="2259033"/>
    <lineage>
        <taxon>Bacteria</taxon>
        <taxon>Bacillati</taxon>
        <taxon>Actinomycetota</taxon>
        <taxon>Actinomycetes</taxon>
        <taxon>Geodermatophilales</taxon>
        <taxon>Geodermatophilaceae</taxon>
        <taxon>Blastococcus</taxon>
    </lineage>
</organism>
<dbReference type="RefSeq" id="WP_376880278.1">
    <property type="nucleotide sequence ID" value="NZ_JBHUHP010000030.1"/>
</dbReference>
<reference evidence="4" key="1">
    <citation type="journal article" date="2019" name="Int. J. Syst. Evol. Microbiol.">
        <title>The Global Catalogue of Microorganisms (GCM) 10K type strain sequencing project: providing services to taxonomists for standard genome sequencing and annotation.</title>
        <authorList>
            <consortium name="The Broad Institute Genomics Platform"/>
            <consortium name="The Broad Institute Genome Sequencing Center for Infectious Disease"/>
            <person name="Wu L."/>
            <person name="Ma J."/>
        </authorList>
    </citation>
    <scope>NUCLEOTIDE SEQUENCE [LARGE SCALE GENOMIC DNA]</scope>
    <source>
        <strain evidence="4">JCM 3338</strain>
    </source>
</reference>
<keyword evidence="2" id="KW-1133">Transmembrane helix</keyword>
<evidence type="ECO:0000256" key="1">
    <source>
        <dbReference type="SAM" id="MobiDB-lite"/>
    </source>
</evidence>
<feature type="transmembrane region" description="Helical" evidence="2">
    <location>
        <begin position="112"/>
        <end position="132"/>
    </location>
</feature>
<proteinExistence type="predicted"/>
<feature type="transmembrane region" description="Helical" evidence="2">
    <location>
        <begin position="51"/>
        <end position="71"/>
    </location>
</feature>
<evidence type="ECO:0000313" key="4">
    <source>
        <dbReference type="Proteomes" id="UP001597402"/>
    </source>
</evidence>
<evidence type="ECO:0000313" key="3">
    <source>
        <dbReference type="EMBL" id="MFD2093985.1"/>
    </source>
</evidence>
<comment type="caution">
    <text evidence="3">The sequence shown here is derived from an EMBL/GenBank/DDBJ whole genome shotgun (WGS) entry which is preliminary data.</text>
</comment>
<protein>
    <submittedName>
        <fullName evidence="3">Uncharacterized protein</fullName>
    </submittedName>
</protein>
<evidence type="ECO:0000256" key="2">
    <source>
        <dbReference type="SAM" id="Phobius"/>
    </source>
</evidence>
<accession>A0ABW4XGX7</accession>
<keyword evidence="2" id="KW-0812">Transmembrane</keyword>
<feature type="transmembrane region" description="Helical" evidence="2">
    <location>
        <begin position="83"/>
        <end position="106"/>
    </location>
</feature>